<evidence type="ECO:0000313" key="4">
    <source>
        <dbReference type="Proteomes" id="UP000509548"/>
    </source>
</evidence>
<reference evidence="3 4" key="1">
    <citation type="journal article" date="2014" name="Genome Announc.">
        <title>Draft Genome Sequence of the Haloacid-Degrading Burkholderia caribensis Strain MBA4.</title>
        <authorList>
            <person name="Pan Y."/>
            <person name="Kong K.F."/>
            <person name="Tsang J.S."/>
        </authorList>
    </citation>
    <scope>NUCLEOTIDE SEQUENCE [LARGE SCALE GENOMIC DNA]</scope>
    <source>
        <strain evidence="3 4">852011</strain>
    </source>
</reference>
<evidence type="ECO:0000256" key="1">
    <source>
        <dbReference type="SAM" id="Phobius"/>
    </source>
</evidence>
<dbReference type="Proteomes" id="UP000509548">
    <property type="component" value="Chromosome 1"/>
</dbReference>
<keyword evidence="1" id="KW-1133">Transmembrane helix</keyword>
<dbReference type="Proteomes" id="UP001462961">
    <property type="component" value="Unassembled WGS sequence"/>
</dbReference>
<dbReference type="InterPro" id="IPR016410">
    <property type="entry name" value="Phage_imm"/>
</dbReference>
<dbReference type="RefSeq" id="WP_107201929.1">
    <property type="nucleotide sequence ID" value="NZ_CP015958.1"/>
</dbReference>
<dbReference type="Pfam" id="PF14373">
    <property type="entry name" value="Imm_superinfect"/>
    <property type="match status" value="1"/>
</dbReference>
<name>A0A9Q6S0I2_9BURK</name>
<proteinExistence type="predicted"/>
<feature type="transmembrane region" description="Helical" evidence="1">
    <location>
        <begin position="31"/>
        <end position="54"/>
    </location>
</feature>
<keyword evidence="5" id="KW-1185">Reference proteome</keyword>
<reference evidence="3" key="2">
    <citation type="submission" date="2016-06" db="EMBL/GenBank/DDBJ databases">
        <authorList>
            <person name="Huang P."/>
            <person name="Jiang X."/>
            <person name="Liu X."/>
        </authorList>
    </citation>
    <scope>NUCLEOTIDE SEQUENCE</scope>
    <source>
        <strain evidence="3">852011</strain>
    </source>
</reference>
<dbReference type="EMBL" id="CP015958">
    <property type="protein sequence ID" value="QLB62590.1"/>
    <property type="molecule type" value="Genomic_DNA"/>
</dbReference>
<keyword evidence="1" id="KW-0812">Transmembrane</keyword>
<organism evidence="3 4">
    <name type="scientific">Paraburkholderia caribensis</name>
    <dbReference type="NCBI Taxonomy" id="75105"/>
    <lineage>
        <taxon>Bacteria</taxon>
        <taxon>Pseudomonadati</taxon>
        <taxon>Pseudomonadota</taxon>
        <taxon>Betaproteobacteria</taxon>
        <taxon>Burkholderiales</taxon>
        <taxon>Burkholderiaceae</taxon>
        <taxon>Paraburkholderia</taxon>
    </lineage>
</organism>
<keyword evidence="1" id="KW-0472">Membrane</keyword>
<dbReference type="AlphaFoldDB" id="A0A9Q6S0I2"/>
<protein>
    <submittedName>
        <fullName evidence="2">Superinfection immunity protein</fullName>
    </submittedName>
</protein>
<reference evidence="2 5" key="3">
    <citation type="submission" date="2024-01" db="EMBL/GenBank/DDBJ databases">
        <title>The diversity of rhizobia nodulating Mimosa spp. in eleven states of Brazil covering several biomes is determined by host plant, location, and edaphic factors.</title>
        <authorList>
            <person name="Rouws L."/>
            <person name="Barauna A."/>
            <person name="Beukes C."/>
            <person name="De Faria S.M."/>
            <person name="Gross E."/>
            <person name="Dos Reis Junior F.B."/>
            <person name="Simon M."/>
            <person name="Maluk M."/>
            <person name="Odee D.W."/>
            <person name="Kenicer G."/>
            <person name="Young J.P.W."/>
            <person name="Reis V.M."/>
            <person name="Zilli J."/>
            <person name="James E.K."/>
        </authorList>
    </citation>
    <scope>NUCLEOTIDE SEQUENCE [LARGE SCALE GENOMIC DNA]</scope>
    <source>
        <strain evidence="2 5">JHI1651</strain>
    </source>
</reference>
<evidence type="ECO:0000313" key="3">
    <source>
        <dbReference type="EMBL" id="QLB62590.1"/>
    </source>
</evidence>
<accession>A0A9Q6S0I2</accession>
<dbReference type="EMBL" id="JAYLVJ010000017">
    <property type="protein sequence ID" value="MEO1755361.1"/>
    <property type="molecule type" value="Genomic_DNA"/>
</dbReference>
<gene>
    <name evidence="3" type="ORF">A9O66_09470</name>
    <name evidence="2" type="ORF">VOI32_15645</name>
</gene>
<evidence type="ECO:0000313" key="5">
    <source>
        <dbReference type="Proteomes" id="UP001462961"/>
    </source>
</evidence>
<evidence type="ECO:0000313" key="2">
    <source>
        <dbReference type="EMBL" id="MEO1755361.1"/>
    </source>
</evidence>
<sequence>MGGFILIFISVLLYFIPTFIAKSRQHHNFGAIVALNIFLGWTFIGWVASLVWALTSTKAASAT</sequence>